<feature type="region of interest" description="Disordered" evidence="4">
    <location>
        <begin position="797"/>
        <end position="852"/>
    </location>
</feature>
<keyword evidence="1" id="KW-0479">Metal-binding</keyword>
<dbReference type="SMART" id="SM00249">
    <property type="entry name" value="PHD"/>
    <property type="match status" value="2"/>
</dbReference>
<feature type="compositionally biased region" description="Low complexity" evidence="4">
    <location>
        <begin position="797"/>
        <end position="811"/>
    </location>
</feature>
<dbReference type="AlphaFoldDB" id="A0A8D3DYH8"/>
<evidence type="ECO:0000313" key="7">
    <source>
        <dbReference type="Proteomes" id="UP000694558"/>
    </source>
</evidence>
<feature type="region of interest" description="Disordered" evidence="4">
    <location>
        <begin position="1"/>
        <end position="70"/>
    </location>
</feature>
<accession>A0A8D3DYH8</accession>
<reference evidence="6" key="2">
    <citation type="submission" date="2025-08" db="UniProtKB">
        <authorList>
            <consortium name="Ensembl"/>
        </authorList>
    </citation>
    <scope>IDENTIFICATION</scope>
</reference>
<evidence type="ECO:0000256" key="2">
    <source>
        <dbReference type="ARBA" id="ARBA00022771"/>
    </source>
</evidence>
<name>A0A8D3DYH8_SCOMX</name>
<dbReference type="InterPro" id="IPR034732">
    <property type="entry name" value="EPHD"/>
</dbReference>
<feature type="region of interest" description="Disordered" evidence="4">
    <location>
        <begin position="714"/>
        <end position="784"/>
    </location>
</feature>
<feature type="region of interest" description="Disordered" evidence="4">
    <location>
        <begin position="864"/>
        <end position="907"/>
    </location>
</feature>
<reference evidence="6" key="1">
    <citation type="submission" date="2023-05" db="EMBL/GenBank/DDBJ databases">
        <title>High-quality long-read genome of Scophthalmus maximus.</title>
        <authorList>
            <person name="Lien S."/>
            <person name="Martinez P."/>
        </authorList>
    </citation>
    <scope>NUCLEOTIDE SEQUENCE [LARGE SCALE GENOMIC DNA]</scope>
</reference>
<feature type="region of interest" description="Disordered" evidence="4">
    <location>
        <begin position="550"/>
        <end position="586"/>
    </location>
</feature>
<dbReference type="GO" id="GO:0006357">
    <property type="term" value="P:regulation of transcription by RNA polymerase II"/>
    <property type="evidence" value="ECO:0007669"/>
    <property type="project" value="TreeGrafter"/>
</dbReference>
<dbReference type="FunFam" id="3.30.40.10:FF:000030">
    <property type="entry name" value="Protein Jade-1 isoform 1"/>
    <property type="match status" value="1"/>
</dbReference>
<feature type="region of interest" description="Disordered" evidence="4">
    <location>
        <begin position="662"/>
        <end position="700"/>
    </location>
</feature>
<feature type="compositionally biased region" description="Basic and acidic residues" evidence="4">
    <location>
        <begin position="716"/>
        <end position="731"/>
    </location>
</feature>
<proteinExistence type="predicted"/>
<dbReference type="PROSITE" id="PS51805">
    <property type="entry name" value="EPHD"/>
    <property type="match status" value="1"/>
</dbReference>
<dbReference type="Ensembl" id="ENSSMAT00000079762.1">
    <property type="protein sequence ID" value="ENSSMAP00000064587.1"/>
    <property type="gene ID" value="ENSSMAG00000007087.2"/>
</dbReference>
<dbReference type="Gene3D" id="3.30.40.10">
    <property type="entry name" value="Zinc/RING finger domain, C3HC4 (zinc finger)"/>
    <property type="match status" value="1"/>
</dbReference>
<evidence type="ECO:0000256" key="4">
    <source>
        <dbReference type="SAM" id="MobiDB-lite"/>
    </source>
</evidence>
<dbReference type="Proteomes" id="UP000694558">
    <property type="component" value="Chromosome 4"/>
</dbReference>
<dbReference type="InterPro" id="IPR050701">
    <property type="entry name" value="Histone_Mod_Regulator"/>
</dbReference>
<feature type="compositionally biased region" description="Basic and acidic residues" evidence="4">
    <location>
        <begin position="766"/>
        <end position="776"/>
    </location>
</feature>
<dbReference type="PANTHER" id="PTHR13793">
    <property type="entry name" value="PHD FINGER PROTEINS"/>
    <property type="match status" value="1"/>
</dbReference>
<dbReference type="GeneTree" id="ENSGT00940000158570"/>
<protein>
    <submittedName>
        <fullName evidence="6">Jade family PHD finger 2</fullName>
    </submittedName>
</protein>
<evidence type="ECO:0000313" key="6">
    <source>
        <dbReference type="Ensembl" id="ENSSMAP00000064587.1"/>
    </source>
</evidence>
<feature type="region of interest" description="Disordered" evidence="4">
    <location>
        <begin position="335"/>
        <end position="373"/>
    </location>
</feature>
<evidence type="ECO:0000259" key="5">
    <source>
        <dbReference type="PROSITE" id="PS51805"/>
    </source>
</evidence>
<dbReference type="SUPFAM" id="SSF57903">
    <property type="entry name" value="FYVE/PHD zinc finger"/>
    <property type="match status" value="1"/>
</dbReference>
<feature type="compositionally biased region" description="Polar residues" evidence="4">
    <location>
        <begin position="58"/>
        <end position="70"/>
    </location>
</feature>
<dbReference type="InterPro" id="IPR001965">
    <property type="entry name" value="Znf_PHD"/>
</dbReference>
<dbReference type="InterPro" id="IPR013083">
    <property type="entry name" value="Znf_RING/FYVE/PHD"/>
</dbReference>
<dbReference type="InterPro" id="IPR011011">
    <property type="entry name" value="Znf_FYVE_PHD"/>
</dbReference>
<feature type="compositionally biased region" description="Low complexity" evidence="4">
    <location>
        <begin position="40"/>
        <end position="57"/>
    </location>
</feature>
<dbReference type="GO" id="GO:0008270">
    <property type="term" value="F:zinc ion binding"/>
    <property type="evidence" value="ECO:0007669"/>
    <property type="project" value="UniProtKB-KW"/>
</dbReference>
<feature type="domain" description="PHD-type" evidence="5">
    <location>
        <begin position="210"/>
        <end position="332"/>
    </location>
</feature>
<keyword evidence="2" id="KW-0863">Zinc-finger</keyword>
<dbReference type="Pfam" id="PF13771">
    <property type="entry name" value="zf-HC5HC2H"/>
    <property type="match status" value="1"/>
</dbReference>
<feature type="compositionally biased region" description="Basic and acidic residues" evidence="4">
    <location>
        <begin position="1"/>
        <end position="15"/>
    </location>
</feature>
<dbReference type="PANTHER" id="PTHR13793:SF84">
    <property type="entry name" value="E3 UBIQUITIN-PROTEIN LIGASE JADE-2"/>
    <property type="match status" value="1"/>
</dbReference>
<feature type="compositionally biased region" description="Low complexity" evidence="4">
    <location>
        <begin position="691"/>
        <end position="700"/>
    </location>
</feature>
<feature type="compositionally biased region" description="Basic residues" evidence="4">
    <location>
        <begin position="736"/>
        <end position="747"/>
    </location>
</feature>
<evidence type="ECO:0000256" key="1">
    <source>
        <dbReference type="ARBA" id="ARBA00022723"/>
    </source>
</evidence>
<feature type="compositionally biased region" description="Basic residues" evidence="4">
    <location>
        <begin position="670"/>
        <end position="680"/>
    </location>
</feature>
<evidence type="ECO:0000256" key="3">
    <source>
        <dbReference type="ARBA" id="ARBA00022833"/>
    </source>
</evidence>
<gene>
    <name evidence="6" type="primary">JADE2</name>
</gene>
<sequence>MFRPNEKAPERDVNRRRSHPPLSYLQGYKMESEKKRRKYSTSSNDSDTTDSQVTSWSRSSKNTGTSSTWVRLQHKKPSEVFRTDFITAMKLPDSAQLGPDDFYVLSDPWRQEWEKGVQVPANLEAIPEPVVRLPQESASGDTLEREGGTRPPPTKLYSCYDLDDLDVAWLELVNQEFKQMALPELDELTMECVLVELESVCEEKMQQAIEMEEGLGIEYDEDVVCDVCRSPEGEDGNEMVFCDKCNVCVHQVSIGCPEKMEPITKVSHIPASRWALSCSLCREHTGTCIQCSMPSCIVAFHVTCAFDHGLEMRTILAENDEVRFKSFCLEHSCTASNSSATTNNSSSSTYVNNGNHTTISTTNGTHGTFRPDRATAGVSSELRLDQQHQPNGGSELDPRPVLFPVSVSASERAERDQLERDKVSQRKQKLQELEDEFYRLVDPREVAENLGMPVTQVDFLYQFWKLKRKGNFNRPLVTLKRDEVDNLAQQEQDVLYRRLKLFTHLRQDLERVRNLCYMVTRREKMKHTLCDLQEKIFHLQIQLLEEDMAGEKTQKGEKRKQNGVKEKGKERRKSSPEKKKERWKSENGSLLKELGLSKSFPLDNSLFDSWLAQSVQITADDMLSQWALGAQHGDKSGSLLSDQLLQGEESLLNLMMENSMQSTWKTPQLGRRRGSNKLRARGQPTAPTEPPALLSAAAVSTASSPSTAKSLWVSVAEEKPSHVSRRGERSRGSSKALHHHHLHHHQTRSSDLQGDPPPQPPISKMDSCHISEDRGPWDSVTAGNGVASGAGSVFIAGSSPPTASSPGVTVPDTGTIRCGGAPRPRLPRQGKSRGRSVNGGGGVAGLESMQLPLTGKNTSLLDAAETDGYFSDGEQSDSDTRSGGRRLRLPQLHSGNEDLLRRSVLAS</sequence>
<organism evidence="6 7">
    <name type="scientific">Scophthalmus maximus</name>
    <name type="common">Turbot</name>
    <name type="synonym">Psetta maxima</name>
    <dbReference type="NCBI Taxonomy" id="52904"/>
    <lineage>
        <taxon>Eukaryota</taxon>
        <taxon>Metazoa</taxon>
        <taxon>Chordata</taxon>
        <taxon>Craniata</taxon>
        <taxon>Vertebrata</taxon>
        <taxon>Euteleostomi</taxon>
        <taxon>Actinopterygii</taxon>
        <taxon>Neopterygii</taxon>
        <taxon>Teleostei</taxon>
        <taxon>Neoteleostei</taxon>
        <taxon>Acanthomorphata</taxon>
        <taxon>Carangaria</taxon>
        <taxon>Pleuronectiformes</taxon>
        <taxon>Pleuronectoidei</taxon>
        <taxon>Scophthalmidae</taxon>
        <taxon>Scophthalmus</taxon>
    </lineage>
</organism>
<dbReference type="GO" id="GO:0000123">
    <property type="term" value="C:histone acetyltransferase complex"/>
    <property type="evidence" value="ECO:0007669"/>
    <property type="project" value="TreeGrafter"/>
</dbReference>
<feature type="compositionally biased region" description="Basic and acidic residues" evidence="4">
    <location>
        <begin position="550"/>
        <end position="585"/>
    </location>
</feature>
<feature type="compositionally biased region" description="Low complexity" evidence="4">
    <location>
        <begin position="335"/>
        <end position="368"/>
    </location>
</feature>
<feature type="compositionally biased region" description="Basic residues" evidence="4">
    <location>
        <begin position="825"/>
        <end position="834"/>
    </location>
</feature>
<keyword evidence="3" id="KW-0862">Zinc</keyword>